<accession>A0A3L5TVH6</accession>
<dbReference type="PANTHER" id="PTHR22605">
    <property type="entry name" value="RZ-TYPE DOMAIN-CONTAINING PROTEIN"/>
    <property type="match status" value="1"/>
</dbReference>
<dbReference type="AlphaFoldDB" id="A0A3L5TVH6"/>
<protein>
    <submittedName>
        <fullName evidence="1">Uncharacterized protein</fullName>
    </submittedName>
</protein>
<dbReference type="GO" id="GO:0016887">
    <property type="term" value="F:ATP hydrolysis activity"/>
    <property type="evidence" value="ECO:0007669"/>
    <property type="project" value="InterPro"/>
</dbReference>
<gene>
    <name evidence="1" type="ORF">AM593_09786</name>
</gene>
<name>A0A3L5TVH6_MYTGA</name>
<evidence type="ECO:0000313" key="2">
    <source>
        <dbReference type="Proteomes" id="UP000266721"/>
    </source>
</evidence>
<dbReference type="InterPro" id="IPR031248">
    <property type="entry name" value="RNF213"/>
</dbReference>
<evidence type="ECO:0000313" key="1">
    <source>
        <dbReference type="EMBL" id="OPL33843.1"/>
    </source>
</evidence>
<feature type="non-terminal residue" evidence="1">
    <location>
        <position position="1"/>
    </location>
</feature>
<reference evidence="1 2" key="1">
    <citation type="journal article" date="2016" name="PLoS ONE">
        <title>A First Insight into the Genome of the Filter-Feeder Mussel Mytilus galloprovincialis.</title>
        <authorList>
            <person name="Murgarella M."/>
            <person name="Puiu D."/>
            <person name="Novoa B."/>
            <person name="Figueras A."/>
            <person name="Posada D."/>
            <person name="Canchaya C."/>
        </authorList>
    </citation>
    <scope>NUCLEOTIDE SEQUENCE [LARGE SCALE GENOMIC DNA]</scope>
    <source>
        <tissue evidence="1">Muscle</tissue>
    </source>
</reference>
<organism evidence="1 2">
    <name type="scientific">Mytilus galloprovincialis</name>
    <name type="common">Mediterranean mussel</name>
    <dbReference type="NCBI Taxonomy" id="29158"/>
    <lineage>
        <taxon>Eukaryota</taxon>
        <taxon>Metazoa</taxon>
        <taxon>Spiralia</taxon>
        <taxon>Lophotrochozoa</taxon>
        <taxon>Mollusca</taxon>
        <taxon>Bivalvia</taxon>
        <taxon>Autobranchia</taxon>
        <taxon>Pteriomorphia</taxon>
        <taxon>Mytilida</taxon>
        <taxon>Mytiloidea</taxon>
        <taxon>Mytilidae</taxon>
        <taxon>Mytilinae</taxon>
        <taxon>Mytilus</taxon>
    </lineage>
</organism>
<keyword evidence="2" id="KW-1185">Reference proteome</keyword>
<sequence>LRQFLQIFGDCLQEPDFDPSEIPIVCQHVNILLSNKWKGKSDELNPLLKENVLENILNGEDIDNITLLGVIAQRFYMHRSMKELNDIETRMGIEIKKMITKSKRPDAIKHICRYLLGEEFGHELFVLSEASESPCIQAVSIILHLCCLVATKANENSIWYSCLLNQSVSSIELLPCATLPVVTAAEHMVIRILTDSVVIGSMGFNFTTSNALLNENKFTADPSRFFVNDLLNLLSDLERLLQMNSSDVCLLIHMVIFKCQDLITQKMAVSSKAVQSKHFESRYVNTIETILKNRFQVIHDSMESTCMVEMGASCIEAYVDETAEITTENCMDGLLMILFRKSQISSKDTFVNQLLIESGEHLFLNLVFNNRKQLAAPKFITSLLRWHMSVVTYASYKFRKVDFKDLTVQKFFSLELDDIRRNILKKHFDQFKRSWNEIREKFLDVLNSDVTKDMEPMTLLVKMEACIVLNDDSTVLLLLKELVNIHNSFLNQSTDVKEKGMKQIKIEMRKLPLLDVKPNDVIAFEWNEDWLRFSQCETEYGFGRKVNFDFEKIEDEVKKDILYGKSEIQFPASFPKPIFTDDLFQNSVELLSEIEACIPQQYLTTEIRKSVELKVDRDGSFVTDLLSHLGMVLSLLKKTGGDNSQPLIEYLEKWQTVTGMNSNIFKRILPEPIDSVKLGHVVTLYKWLEELNGESLVETLDEAYHKLLPTEAKDFLQKIKKSHIIHLEKLQHPLLVFVHRCLALKKINISTDHTLSDYISSSDLWWKEDFYKKSIVAGPDKKVILLTDILSPLILIEHVCETVQFVHDAVREAKKVDVRISTITTDFQKMKKTQPKTSTRKNTARRYVMFEKL</sequence>
<comment type="caution">
    <text evidence="1">The sequence shown here is derived from an EMBL/GenBank/DDBJ whole genome shotgun (WGS) entry which is preliminary data.</text>
</comment>
<dbReference type="Proteomes" id="UP000266721">
    <property type="component" value="Unassembled WGS sequence"/>
</dbReference>
<dbReference type="EMBL" id="KV581356">
    <property type="protein sequence ID" value="OPL33843.1"/>
    <property type="molecule type" value="Genomic_DNA"/>
</dbReference>
<proteinExistence type="predicted"/>
<dbReference type="PANTHER" id="PTHR22605:SF1">
    <property type="entry name" value="RZ-TYPE DOMAIN-CONTAINING PROTEIN"/>
    <property type="match status" value="1"/>
</dbReference>
<dbReference type="GO" id="GO:0004842">
    <property type="term" value="F:ubiquitin-protein transferase activity"/>
    <property type="evidence" value="ECO:0007669"/>
    <property type="project" value="InterPro"/>
</dbReference>
<feature type="non-terminal residue" evidence="1">
    <location>
        <position position="853"/>
    </location>
</feature>